<organism evidence="1 2">
    <name type="scientific">Parelaphostrongylus tenuis</name>
    <name type="common">Meningeal worm</name>
    <dbReference type="NCBI Taxonomy" id="148309"/>
    <lineage>
        <taxon>Eukaryota</taxon>
        <taxon>Metazoa</taxon>
        <taxon>Ecdysozoa</taxon>
        <taxon>Nematoda</taxon>
        <taxon>Chromadorea</taxon>
        <taxon>Rhabditida</taxon>
        <taxon>Rhabditina</taxon>
        <taxon>Rhabditomorpha</taxon>
        <taxon>Strongyloidea</taxon>
        <taxon>Metastrongylidae</taxon>
        <taxon>Parelaphostrongylus</taxon>
    </lineage>
</organism>
<sequence>MLDEIPLVQLLSVLKQWTLRKKVKNGENVMYQMVNAINKESNERQLMLVDPFSTAYYDKNIAFVEHKNEAQTSKFDWRSVVPWYPLKCREKKDQSHKHYTFSDEVLKFKNIHSVKGNCTHFAAMD</sequence>
<keyword evidence="2" id="KW-1185">Reference proteome</keyword>
<accession>A0AAD5QFN9</accession>
<evidence type="ECO:0000313" key="1">
    <source>
        <dbReference type="EMBL" id="KAJ1350293.1"/>
    </source>
</evidence>
<dbReference type="Proteomes" id="UP001196413">
    <property type="component" value="Unassembled WGS sequence"/>
</dbReference>
<name>A0AAD5QFN9_PARTN</name>
<comment type="caution">
    <text evidence="1">The sequence shown here is derived from an EMBL/GenBank/DDBJ whole genome shotgun (WGS) entry which is preliminary data.</text>
</comment>
<evidence type="ECO:0000313" key="2">
    <source>
        <dbReference type="Proteomes" id="UP001196413"/>
    </source>
</evidence>
<reference evidence="1" key="1">
    <citation type="submission" date="2021-06" db="EMBL/GenBank/DDBJ databases">
        <title>Parelaphostrongylus tenuis whole genome reference sequence.</title>
        <authorList>
            <person name="Garwood T.J."/>
            <person name="Larsen P.A."/>
            <person name="Fountain-Jones N.M."/>
            <person name="Garbe J.R."/>
            <person name="Macchietto M.G."/>
            <person name="Kania S.A."/>
            <person name="Gerhold R.W."/>
            <person name="Richards J.E."/>
            <person name="Wolf T.M."/>
        </authorList>
    </citation>
    <scope>NUCLEOTIDE SEQUENCE</scope>
    <source>
        <strain evidence="1">MNPRO001-30</strain>
        <tissue evidence="1">Meninges</tissue>
    </source>
</reference>
<protein>
    <submittedName>
        <fullName evidence="1">Uncharacterized protein</fullName>
    </submittedName>
</protein>
<dbReference type="AlphaFoldDB" id="A0AAD5QFN9"/>
<dbReference type="EMBL" id="JAHQIW010000829">
    <property type="protein sequence ID" value="KAJ1350293.1"/>
    <property type="molecule type" value="Genomic_DNA"/>
</dbReference>
<gene>
    <name evidence="1" type="ORF">KIN20_006055</name>
</gene>
<proteinExistence type="predicted"/>